<dbReference type="InterPro" id="IPR035965">
    <property type="entry name" value="PAS-like_dom_sf"/>
</dbReference>
<dbReference type="InterPro" id="IPR013656">
    <property type="entry name" value="PAS_4"/>
</dbReference>
<dbReference type="RefSeq" id="WP_200756680.1">
    <property type="nucleotide sequence ID" value="NZ_AP023366.1"/>
</dbReference>
<evidence type="ECO:0000313" key="2">
    <source>
        <dbReference type="EMBL" id="BCJ87054.1"/>
    </source>
</evidence>
<accession>A0A7I8DAB7</accession>
<dbReference type="SUPFAM" id="SSF55785">
    <property type="entry name" value="PYP-like sensor domain (PAS domain)"/>
    <property type="match status" value="1"/>
</dbReference>
<name>A0A7I8DAB7_9BACL</name>
<dbReference type="AlphaFoldDB" id="A0A7I8DAB7"/>
<sequence length="334" mass="37945">MRKKVDKEKLLSHILSSMEELLILVDYNLCVEYMNEAAERILNVQGVAYKGKHIFNDLRLWDIPTENSKVQEVLVTGVAQIGVVRTITDGKQILLNITPLIDNGKLTDILITGQDITETMEMQQELDMAFALTLPNSKVEYKLKSTVEYQDTYDPQTKKITITGIIHDGGYRHVVNCLKILASLHEQGITKLIGIDKDLLVQALIFHDLGKSQPVLKIGDVVDPREVFEDGKLHAFRGAEIAKHYYGLNDDIVEIIRYHHHSENELTESFSWRLSPMFRLFQLIDGLSAAMTRGSVKPGLSVRDSVITVTENNNRPQYNGTWQIDLYTGKRIRV</sequence>
<feature type="domain" description="PAS" evidence="1">
    <location>
        <begin position="9"/>
        <end position="75"/>
    </location>
</feature>
<evidence type="ECO:0000313" key="3">
    <source>
        <dbReference type="Proteomes" id="UP000593802"/>
    </source>
</evidence>
<dbReference type="EMBL" id="AP023366">
    <property type="protein sequence ID" value="BCJ87054.1"/>
    <property type="molecule type" value="Genomic_DNA"/>
</dbReference>
<dbReference type="Gene3D" id="1.10.3210.10">
    <property type="entry name" value="Hypothetical protein af1432"/>
    <property type="match status" value="1"/>
</dbReference>
<dbReference type="InterPro" id="IPR003607">
    <property type="entry name" value="HD/PDEase_dom"/>
</dbReference>
<dbReference type="Pfam" id="PF08448">
    <property type="entry name" value="PAS_4"/>
    <property type="match status" value="1"/>
</dbReference>
<dbReference type="SMART" id="SM00091">
    <property type="entry name" value="PAS"/>
    <property type="match status" value="1"/>
</dbReference>
<gene>
    <name evidence="2" type="ORF">skT53_20390</name>
</gene>
<dbReference type="KEGG" id="eff:skT53_20390"/>
<dbReference type="InterPro" id="IPR006675">
    <property type="entry name" value="HDIG_dom"/>
</dbReference>
<dbReference type="Proteomes" id="UP000593802">
    <property type="component" value="Chromosome"/>
</dbReference>
<evidence type="ECO:0000259" key="1">
    <source>
        <dbReference type="SMART" id="SM00091"/>
    </source>
</evidence>
<dbReference type="SUPFAM" id="SSF109604">
    <property type="entry name" value="HD-domain/PDEase-like"/>
    <property type="match status" value="1"/>
</dbReference>
<dbReference type="InterPro" id="IPR006674">
    <property type="entry name" value="HD_domain"/>
</dbReference>
<dbReference type="NCBIfam" id="TIGR00229">
    <property type="entry name" value="sensory_box"/>
    <property type="match status" value="1"/>
</dbReference>
<dbReference type="NCBIfam" id="TIGR00277">
    <property type="entry name" value="HDIG"/>
    <property type="match status" value="1"/>
</dbReference>
<organism evidence="2 3">
    <name type="scientific">Effusibacillus dendaii</name>
    <dbReference type="NCBI Taxonomy" id="2743772"/>
    <lineage>
        <taxon>Bacteria</taxon>
        <taxon>Bacillati</taxon>
        <taxon>Bacillota</taxon>
        <taxon>Bacilli</taxon>
        <taxon>Bacillales</taxon>
        <taxon>Alicyclobacillaceae</taxon>
        <taxon>Effusibacillus</taxon>
    </lineage>
</organism>
<dbReference type="InterPro" id="IPR000014">
    <property type="entry name" value="PAS"/>
</dbReference>
<proteinExistence type="predicted"/>
<reference evidence="2 3" key="1">
    <citation type="submission" date="2020-08" db="EMBL/GenBank/DDBJ databases">
        <title>Complete Genome Sequence of Effusibacillus dendaii Strain skT53, Isolated from Farmland soil.</title>
        <authorList>
            <person name="Konishi T."/>
            <person name="Kawasaki H."/>
        </authorList>
    </citation>
    <scope>NUCLEOTIDE SEQUENCE [LARGE SCALE GENOMIC DNA]</scope>
    <source>
        <strain evidence="3">skT53</strain>
    </source>
</reference>
<dbReference type="CDD" id="cd00130">
    <property type="entry name" value="PAS"/>
    <property type="match status" value="1"/>
</dbReference>
<dbReference type="CDD" id="cd00077">
    <property type="entry name" value="HDc"/>
    <property type="match status" value="1"/>
</dbReference>
<protein>
    <recommendedName>
        <fullName evidence="1">PAS domain-containing protein</fullName>
    </recommendedName>
</protein>
<dbReference type="Gene3D" id="3.30.450.20">
    <property type="entry name" value="PAS domain"/>
    <property type="match status" value="1"/>
</dbReference>
<keyword evidence="3" id="KW-1185">Reference proteome</keyword>
<dbReference type="Pfam" id="PF01966">
    <property type="entry name" value="HD"/>
    <property type="match status" value="1"/>
</dbReference>